<evidence type="ECO:0000256" key="1">
    <source>
        <dbReference type="SAM" id="MobiDB-lite"/>
    </source>
</evidence>
<comment type="caution">
    <text evidence="2">The sequence shown here is derived from an EMBL/GenBank/DDBJ whole genome shotgun (WGS) entry which is preliminary data.</text>
</comment>
<proteinExistence type="predicted"/>
<feature type="region of interest" description="Disordered" evidence="1">
    <location>
        <begin position="1"/>
        <end position="29"/>
    </location>
</feature>
<evidence type="ECO:0000313" key="2">
    <source>
        <dbReference type="EMBL" id="GAU89220.1"/>
    </source>
</evidence>
<sequence>MAAEKYDVPQRPLYNKAKRKHPKKAGRPNTFSLEEETEICEILIRCSKIEVPLGKRTPIKIVKAVALAKGMNGAKFADRWHRNFLRRNREISLRMLSALNFKKSREWTAARYEEWISLLQKLKDDAFLDNPDGI</sequence>
<organism evidence="2 3">
    <name type="scientific">Ramazzottius varieornatus</name>
    <name type="common">Water bear</name>
    <name type="synonym">Tardigrade</name>
    <dbReference type="NCBI Taxonomy" id="947166"/>
    <lineage>
        <taxon>Eukaryota</taxon>
        <taxon>Metazoa</taxon>
        <taxon>Ecdysozoa</taxon>
        <taxon>Tardigrada</taxon>
        <taxon>Eutardigrada</taxon>
        <taxon>Parachela</taxon>
        <taxon>Hypsibioidea</taxon>
        <taxon>Ramazzottiidae</taxon>
        <taxon>Ramazzottius</taxon>
    </lineage>
</organism>
<feature type="compositionally biased region" description="Basic residues" evidence="1">
    <location>
        <begin position="16"/>
        <end position="26"/>
    </location>
</feature>
<evidence type="ECO:0000313" key="3">
    <source>
        <dbReference type="Proteomes" id="UP000186922"/>
    </source>
</evidence>
<protein>
    <recommendedName>
        <fullName evidence="4">HTH CENPB-type domain-containing protein</fullName>
    </recommendedName>
</protein>
<keyword evidence="3" id="KW-1185">Reference proteome</keyword>
<evidence type="ECO:0008006" key="4">
    <source>
        <dbReference type="Google" id="ProtNLM"/>
    </source>
</evidence>
<name>A0A1D1UL15_RAMVA</name>
<dbReference type="EMBL" id="BDGG01000001">
    <property type="protein sequence ID" value="GAU89220.1"/>
    <property type="molecule type" value="Genomic_DNA"/>
</dbReference>
<gene>
    <name evidence="2" type="primary">RvY_01797-1</name>
    <name evidence="2" type="synonym">RvY_01797.1</name>
    <name evidence="2" type="ORF">RvY_01797</name>
</gene>
<accession>A0A1D1UL15</accession>
<dbReference type="AlphaFoldDB" id="A0A1D1UL15"/>
<reference evidence="2 3" key="1">
    <citation type="journal article" date="2016" name="Nat. Commun.">
        <title>Extremotolerant tardigrade genome and improved radiotolerance of human cultured cells by tardigrade-unique protein.</title>
        <authorList>
            <person name="Hashimoto T."/>
            <person name="Horikawa D.D."/>
            <person name="Saito Y."/>
            <person name="Kuwahara H."/>
            <person name="Kozuka-Hata H."/>
            <person name="Shin-I T."/>
            <person name="Minakuchi Y."/>
            <person name="Ohishi K."/>
            <person name="Motoyama A."/>
            <person name="Aizu T."/>
            <person name="Enomoto A."/>
            <person name="Kondo K."/>
            <person name="Tanaka S."/>
            <person name="Hara Y."/>
            <person name="Koshikawa S."/>
            <person name="Sagara H."/>
            <person name="Miura T."/>
            <person name="Yokobori S."/>
            <person name="Miyagawa K."/>
            <person name="Suzuki Y."/>
            <person name="Kubo T."/>
            <person name="Oyama M."/>
            <person name="Kohara Y."/>
            <person name="Fujiyama A."/>
            <person name="Arakawa K."/>
            <person name="Katayama T."/>
            <person name="Toyoda A."/>
            <person name="Kunieda T."/>
        </authorList>
    </citation>
    <scope>NUCLEOTIDE SEQUENCE [LARGE SCALE GENOMIC DNA]</scope>
    <source>
        <strain evidence="2 3">YOKOZUNA-1</strain>
    </source>
</reference>
<dbReference type="Proteomes" id="UP000186922">
    <property type="component" value="Unassembled WGS sequence"/>
</dbReference>